<name>A0A2P7BVN7_9HYPH</name>
<gene>
    <name evidence="1" type="ORF">CU102_00280</name>
</gene>
<accession>A0A2P7BVN7</accession>
<proteinExistence type="predicted"/>
<sequence length="69" mass="7333">MPFDEAAAAHAASIRAALERNGLPIGGYNLLTAGHARSAGLAVITGNLREFTRVDGLIAEDWLPEDYPK</sequence>
<dbReference type="AlphaFoldDB" id="A0A2P7BVN7"/>
<organism evidence="1 2">
    <name type="scientific">Phyllobacterium brassicacearum</name>
    <dbReference type="NCBI Taxonomy" id="314235"/>
    <lineage>
        <taxon>Bacteria</taxon>
        <taxon>Pseudomonadati</taxon>
        <taxon>Pseudomonadota</taxon>
        <taxon>Alphaproteobacteria</taxon>
        <taxon>Hyphomicrobiales</taxon>
        <taxon>Phyllobacteriaceae</taxon>
        <taxon>Phyllobacterium</taxon>
    </lineage>
</organism>
<dbReference type="SUPFAM" id="SSF88723">
    <property type="entry name" value="PIN domain-like"/>
    <property type="match status" value="1"/>
</dbReference>
<protein>
    <recommendedName>
        <fullName evidence="3">PIN domain-containing protein</fullName>
    </recommendedName>
</protein>
<evidence type="ECO:0008006" key="3">
    <source>
        <dbReference type="Google" id="ProtNLM"/>
    </source>
</evidence>
<keyword evidence="2" id="KW-1185">Reference proteome</keyword>
<evidence type="ECO:0000313" key="1">
    <source>
        <dbReference type="EMBL" id="PSH70539.1"/>
    </source>
</evidence>
<dbReference type="EMBL" id="PGGO01000001">
    <property type="protein sequence ID" value="PSH70539.1"/>
    <property type="molecule type" value="Genomic_DNA"/>
</dbReference>
<reference evidence="2" key="1">
    <citation type="submission" date="2017-11" db="EMBL/GenBank/DDBJ databases">
        <authorList>
            <person name="Kuznetsova I."/>
            <person name="Sazanova A."/>
            <person name="Chirak E."/>
            <person name="Safronova V."/>
            <person name="Willems A."/>
        </authorList>
    </citation>
    <scope>NUCLEOTIDE SEQUENCE [LARGE SCALE GENOMIC DNA]</scope>
    <source>
        <strain evidence="2">STM 196</strain>
    </source>
</reference>
<evidence type="ECO:0000313" key="2">
    <source>
        <dbReference type="Proteomes" id="UP000241444"/>
    </source>
</evidence>
<comment type="caution">
    <text evidence="1">The sequence shown here is derived from an EMBL/GenBank/DDBJ whole genome shotgun (WGS) entry which is preliminary data.</text>
</comment>
<dbReference type="InterPro" id="IPR029060">
    <property type="entry name" value="PIN-like_dom_sf"/>
</dbReference>
<dbReference type="Gene3D" id="3.40.50.1010">
    <property type="entry name" value="5'-nuclease"/>
    <property type="match status" value="1"/>
</dbReference>
<dbReference type="Proteomes" id="UP000241444">
    <property type="component" value="Unassembled WGS sequence"/>
</dbReference>